<accession>A0AAD4FDM6</accession>
<reference evidence="2" key="1">
    <citation type="submission" date="2021-07" db="EMBL/GenBank/DDBJ databases">
        <title>Genome Resource of American Ginseng Black Spot Pathogen Alternaria panax.</title>
        <authorList>
            <person name="Qiu C."/>
            <person name="Wang W."/>
            <person name="Liu Z."/>
        </authorList>
    </citation>
    <scope>NUCLEOTIDE SEQUENCE</scope>
    <source>
        <strain evidence="2">BNCC115425</strain>
    </source>
</reference>
<evidence type="ECO:0000313" key="3">
    <source>
        <dbReference type="Proteomes" id="UP001199106"/>
    </source>
</evidence>
<feature type="compositionally biased region" description="Basic and acidic residues" evidence="1">
    <location>
        <begin position="1"/>
        <end position="11"/>
    </location>
</feature>
<comment type="caution">
    <text evidence="2">The sequence shown here is derived from an EMBL/GenBank/DDBJ whole genome shotgun (WGS) entry which is preliminary data.</text>
</comment>
<keyword evidence="3" id="KW-1185">Reference proteome</keyword>
<evidence type="ECO:0000256" key="1">
    <source>
        <dbReference type="SAM" id="MobiDB-lite"/>
    </source>
</evidence>
<dbReference type="Proteomes" id="UP001199106">
    <property type="component" value="Unassembled WGS sequence"/>
</dbReference>
<sequence length="100" mass="11690">MVHGRSEDMKENSNLNQHDQKNEQGQRVLQNQQFRQLSGQKEFGLREISQGFKRLMQVQDVVAYLAKENYKYVPLRLGFQDRNPAECDDVLRHGGVEDVQ</sequence>
<gene>
    <name evidence="2" type="ORF">G6011_04982</name>
</gene>
<dbReference type="AlphaFoldDB" id="A0AAD4FDM6"/>
<protein>
    <submittedName>
        <fullName evidence="2">Uncharacterized protein</fullName>
    </submittedName>
</protein>
<organism evidence="2 3">
    <name type="scientific">Alternaria panax</name>
    <dbReference type="NCBI Taxonomy" id="48097"/>
    <lineage>
        <taxon>Eukaryota</taxon>
        <taxon>Fungi</taxon>
        <taxon>Dikarya</taxon>
        <taxon>Ascomycota</taxon>
        <taxon>Pezizomycotina</taxon>
        <taxon>Dothideomycetes</taxon>
        <taxon>Pleosporomycetidae</taxon>
        <taxon>Pleosporales</taxon>
        <taxon>Pleosporineae</taxon>
        <taxon>Pleosporaceae</taxon>
        <taxon>Alternaria</taxon>
        <taxon>Alternaria sect. Panax</taxon>
    </lineage>
</organism>
<evidence type="ECO:0000313" key="2">
    <source>
        <dbReference type="EMBL" id="KAG9187111.1"/>
    </source>
</evidence>
<dbReference type="EMBL" id="JAANER010000007">
    <property type="protein sequence ID" value="KAG9187111.1"/>
    <property type="molecule type" value="Genomic_DNA"/>
</dbReference>
<proteinExistence type="predicted"/>
<feature type="region of interest" description="Disordered" evidence="1">
    <location>
        <begin position="1"/>
        <end position="26"/>
    </location>
</feature>
<name>A0AAD4FDM6_9PLEO</name>